<dbReference type="Pfam" id="PF01590">
    <property type="entry name" value="GAF"/>
    <property type="match status" value="1"/>
</dbReference>
<organism evidence="3 4">
    <name type="scientific">Janibacter indicus</name>
    <dbReference type="NCBI Taxonomy" id="857417"/>
    <lineage>
        <taxon>Bacteria</taxon>
        <taxon>Bacillati</taxon>
        <taxon>Actinomycetota</taxon>
        <taxon>Actinomycetes</taxon>
        <taxon>Micrococcales</taxon>
        <taxon>Intrasporangiaceae</taxon>
        <taxon>Janibacter</taxon>
    </lineage>
</organism>
<dbReference type="InterPro" id="IPR029016">
    <property type="entry name" value="GAF-like_dom_sf"/>
</dbReference>
<dbReference type="RefSeq" id="WP_084449828.1">
    <property type="nucleotide sequence ID" value="NZ_FWXN01000002.1"/>
</dbReference>
<reference evidence="3 4" key="1">
    <citation type="submission" date="2017-04" db="EMBL/GenBank/DDBJ databases">
        <authorList>
            <person name="Afonso C.L."/>
            <person name="Miller P.J."/>
            <person name="Scott M.A."/>
            <person name="Spackman E."/>
            <person name="Goraichik I."/>
            <person name="Dimitrov K.M."/>
            <person name="Suarez D.L."/>
            <person name="Swayne D.E."/>
        </authorList>
    </citation>
    <scope>NUCLEOTIDE SEQUENCE [LARGE SCALE GENOMIC DNA]</scope>
    <source>
        <strain evidence="3 4">CGMCC 1.12511</strain>
    </source>
</reference>
<evidence type="ECO:0000256" key="1">
    <source>
        <dbReference type="SAM" id="MobiDB-lite"/>
    </source>
</evidence>
<dbReference type="Gene3D" id="3.30.450.40">
    <property type="match status" value="1"/>
</dbReference>
<feature type="compositionally biased region" description="Basic and acidic residues" evidence="1">
    <location>
        <begin position="1"/>
        <end position="26"/>
    </location>
</feature>
<dbReference type="InterPro" id="IPR003018">
    <property type="entry name" value="GAF"/>
</dbReference>
<dbReference type="EMBL" id="FWXN01000002">
    <property type="protein sequence ID" value="SMC38626.1"/>
    <property type="molecule type" value="Genomic_DNA"/>
</dbReference>
<evidence type="ECO:0000259" key="2">
    <source>
        <dbReference type="Pfam" id="PF01590"/>
    </source>
</evidence>
<proteinExistence type="predicted"/>
<accession>A0A1W1YR69</accession>
<name>A0A1W1YR69_9MICO</name>
<feature type="domain" description="GAF" evidence="2">
    <location>
        <begin position="90"/>
        <end position="203"/>
    </location>
</feature>
<evidence type="ECO:0000313" key="4">
    <source>
        <dbReference type="Proteomes" id="UP000192634"/>
    </source>
</evidence>
<dbReference type="Proteomes" id="UP000192634">
    <property type="component" value="Unassembled WGS sequence"/>
</dbReference>
<evidence type="ECO:0000313" key="3">
    <source>
        <dbReference type="EMBL" id="SMC38626.1"/>
    </source>
</evidence>
<feature type="region of interest" description="Disordered" evidence="1">
    <location>
        <begin position="1"/>
        <end position="28"/>
    </location>
</feature>
<gene>
    <name evidence="3" type="ORF">SAMN06296429_102293</name>
</gene>
<protein>
    <submittedName>
        <fullName evidence="3">GAF domain-containing protein</fullName>
    </submittedName>
</protein>
<dbReference type="AlphaFoldDB" id="A0A1W1YR69"/>
<dbReference type="OrthoDB" id="3928741at2"/>
<sequence length="412" mass="43751">MDPSERERARQRDAHLGARSKGDPPGRADVIASWRRVSAAGVDPGGRPRIAPLDEAEVQRRRTHHGLDRITSELTPYLQSVVDGGHLVVVTDADGHVLWRMGRPGVRRFADDLGFVPGSEWTEGNVGTNAIGTALVLGEPVHIQGSEHFVESHARWGCSAAPLRDPWTDEVVGVVDISGPRTAMHPSVLATAAMASRLASMELLERHRRSLEELRTGSGHVLTRVSSPAAVVDRAGHVAATSGLLTQRRVALPDDLQPGVVHLAGLGDVVVEPLPGGWLLRGGPAEGPLAPRAVLDLTAEPSIEVVAESGAWTRRLTPRHAELLLALVGAGDTGLNAAALADEVFADPSRVVTVRAEMSRLRRVLGGLLLARPYRVAPTVDLEVRWPASGTQLLPGASAPVVIRARGALARA</sequence>